<comment type="caution">
    <text evidence="1">The sequence shown here is derived from an EMBL/GenBank/DDBJ whole genome shotgun (WGS) entry which is preliminary data.</text>
</comment>
<keyword evidence="2" id="KW-1185">Reference proteome</keyword>
<proteinExistence type="predicted"/>
<dbReference type="EMBL" id="VSRR010097581">
    <property type="protein sequence ID" value="MPC94192.1"/>
    <property type="molecule type" value="Genomic_DNA"/>
</dbReference>
<evidence type="ECO:0000313" key="1">
    <source>
        <dbReference type="EMBL" id="MPC94192.1"/>
    </source>
</evidence>
<dbReference type="AlphaFoldDB" id="A0A5B7JDA9"/>
<name>A0A5B7JDA9_PORTR</name>
<gene>
    <name evidence="1" type="ORF">E2C01_089348</name>
</gene>
<reference evidence="1 2" key="1">
    <citation type="submission" date="2019-05" db="EMBL/GenBank/DDBJ databases">
        <title>Another draft genome of Portunus trituberculatus and its Hox gene families provides insights of decapod evolution.</title>
        <authorList>
            <person name="Jeong J.-H."/>
            <person name="Song I."/>
            <person name="Kim S."/>
            <person name="Choi T."/>
            <person name="Kim D."/>
            <person name="Ryu S."/>
            <person name="Kim W."/>
        </authorList>
    </citation>
    <scope>NUCLEOTIDE SEQUENCE [LARGE SCALE GENOMIC DNA]</scope>
    <source>
        <tissue evidence="1">Muscle</tissue>
    </source>
</reference>
<sequence>MSEEEIQIAILRESRRQWHQHRRRHPSKVIISVAFDNCRNEILKRLKAGTVVSEPAVTELRPSAAGTVWDCS</sequence>
<organism evidence="1 2">
    <name type="scientific">Portunus trituberculatus</name>
    <name type="common">Swimming crab</name>
    <name type="synonym">Neptunus trituberculatus</name>
    <dbReference type="NCBI Taxonomy" id="210409"/>
    <lineage>
        <taxon>Eukaryota</taxon>
        <taxon>Metazoa</taxon>
        <taxon>Ecdysozoa</taxon>
        <taxon>Arthropoda</taxon>
        <taxon>Crustacea</taxon>
        <taxon>Multicrustacea</taxon>
        <taxon>Malacostraca</taxon>
        <taxon>Eumalacostraca</taxon>
        <taxon>Eucarida</taxon>
        <taxon>Decapoda</taxon>
        <taxon>Pleocyemata</taxon>
        <taxon>Brachyura</taxon>
        <taxon>Eubrachyura</taxon>
        <taxon>Portunoidea</taxon>
        <taxon>Portunidae</taxon>
        <taxon>Portuninae</taxon>
        <taxon>Portunus</taxon>
    </lineage>
</organism>
<accession>A0A5B7JDA9</accession>
<dbReference type="Proteomes" id="UP000324222">
    <property type="component" value="Unassembled WGS sequence"/>
</dbReference>
<protein>
    <submittedName>
        <fullName evidence="1">Uncharacterized protein</fullName>
    </submittedName>
</protein>
<evidence type="ECO:0000313" key="2">
    <source>
        <dbReference type="Proteomes" id="UP000324222"/>
    </source>
</evidence>